<gene>
    <name evidence="8" type="ORF">D0809_14850</name>
    <name evidence="7" type="ORF">EV142_105187</name>
</gene>
<dbReference type="InterPro" id="IPR051533">
    <property type="entry name" value="WaaL-like"/>
</dbReference>
<feature type="transmembrane region" description="Helical" evidence="5">
    <location>
        <begin position="408"/>
        <end position="432"/>
    </location>
</feature>
<accession>A0A4Y7UAK7</accession>
<keyword evidence="9" id="KW-1185">Reference proteome</keyword>
<dbReference type="GO" id="GO:0016020">
    <property type="term" value="C:membrane"/>
    <property type="evidence" value="ECO:0007669"/>
    <property type="project" value="UniProtKB-SubCell"/>
</dbReference>
<keyword evidence="2 5" id="KW-0812">Transmembrane</keyword>
<evidence type="ECO:0000313" key="10">
    <source>
        <dbReference type="Proteomes" id="UP000298340"/>
    </source>
</evidence>
<dbReference type="AlphaFoldDB" id="A0A4Y7UAK7"/>
<feature type="transmembrane region" description="Helical" evidence="5">
    <location>
        <begin position="253"/>
        <end position="270"/>
    </location>
</feature>
<dbReference type="EMBL" id="SLWA01000005">
    <property type="protein sequence ID" value="TCN56411.1"/>
    <property type="molecule type" value="Genomic_DNA"/>
</dbReference>
<dbReference type="EMBL" id="QWDN01000005">
    <property type="protein sequence ID" value="TEB43445.1"/>
    <property type="molecule type" value="Genomic_DNA"/>
</dbReference>
<feature type="transmembrane region" description="Helical" evidence="5">
    <location>
        <begin position="102"/>
        <end position="120"/>
    </location>
</feature>
<evidence type="ECO:0000256" key="5">
    <source>
        <dbReference type="SAM" id="Phobius"/>
    </source>
</evidence>
<reference evidence="7" key="3">
    <citation type="submission" date="2019-03" db="EMBL/GenBank/DDBJ databases">
        <authorList>
            <person name="Whitman W."/>
            <person name="Huntemann M."/>
            <person name="Clum A."/>
            <person name="Pillay M."/>
            <person name="Palaniappan K."/>
            <person name="Varghese N."/>
            <person name="Mikhailova N."/>
            <person name="Stamatis D."/>
            <person name="Reddy T."/>
            <person name="Daum C."/>
            <person name="Shapiro N."/>
            <person name="Ivanova N."/>
            <person name="Kyrpides N."/>
            <person name="Woyke T."/>
        </authorList>
    </citation>
    <scope>NUCLEOTIDE SEQUENCE</scope>
    <source>
        <strain evidence="7">P5626</strain>
    </source>
</reference>
<evidence type="ECO:0000256" key="1">
    <source>
        <dbReference type="ARBA" id="ARBA00004141"/>
    </source>
</evidence>
<proteinExistence type="predicted"/>
<evidence type="ECO:0000313" key="7">
    <source>
        <dbReference type="EMBL" id="TCN56411.1"/>
    </source>
</evidence>
<name>A0A4Y7UAK7_9FLAO</name>
<dbReference type="RefSeq" id="WP_132036422.1">
    <property type="nucleotide sequence ID" value="NZ_JBDSHJ010000038.1"/>
</dbReference>
<evidence type="ECO:0000313" key="8">
    <source>
        <dbReference type="EMBL" id="TEB43445.1"/>
    </source>
</evidence>
<sequence length="449" mass="49997">MKNLKQPYIYLLIIHVVIGLLVFVVPFISKIYTLSIFVFGLLYVIKNKNRNNEVLIMSAYVITAEVLLRMTNGAILNEFGKYAVMIFMFTGIVYSGFSNRAFIYWIFFILLIPSVILSVFSLNIDTDIRKAIVFNISGPVCLGISAIYCYERKITFERLKSVVTALALPLVSIVVYLFLYSPSVKDVVRGTDSNFATSGGFGPNQVSTILGLGIFVFFAQMLLNSKNKFLLMVNGFLVLVFAFRGIVTFSRGGVMTGVLMIILLLIVLYNQGNSKARSKVGFIIILTFVAGIGVWGYSSIQTSGLINKRYANQDALGRDKKSKLSGREVLIASEFQMFLDNPILGVGVGRNKEIREEETGIEAASHNEITRMMAEHGTLGIIDLMILLFTPLLLFVNNRQNIFALSFLAFWLLTINHAAMRLAAPAFIYALALLSVQINIPEKPENSLD</sequence>
<evidence type="ECO:0000313" key="9">
    <source>
        <dbReference type="Proteomes" id="UP000295270"/>
    </source>
</evidence>
<keyword evidence="4 5" id="KW-0472">Membrane</keyword>
<feature type="transmembrane region" description="Helical" evidence="5">
    <location>
        <begin position="282"/>
        <end position="300"/>
    </location>
</feature>
<protein>
    <submittedName>
        <fullName evidence="7 8">O-antigen ligase</fullName>
    </submittedName>
</protein>
<keyword evidence="3 5" id="KW-1133">Transmembrane helix</keyword>
<dbReference type="PANTHER" id="PTHR37422:SF13">
    <property type="entry name" value="LIPOPOLYSACCHARIDE BIOSYNTHESIS PROTEIN PA4999-RELATED"/>
    <property type="match status" value="1"/>
</dbReference>
<feature type="domain" description="O-antigen ligase-related" evidence="6">
    <location>
        <begin position="237"/>
        <end position="382"/>
    </location>
</feature>
<dbReference type="InterPro" id="IPR007016">
    <property type="entry name" value="O-antigen_ligase-rel_domated"/>
</dbReference>
<dbReference type="Pfam" id="PF04932">
    <property type="entry name" value="Wzy_C"/>
    <property type="match status" value="1"/>
</dbReference>
<comment type="subcellular location">
    <subcellularLocation>
        <location evidence="1">Membrane</location>
        <topology evidence="1">Multi-pass membrane protein</topology>
    </subcellularLocation>
</comment>
<feature type="transmembrane region" description="Helical" evidence="5">
    <location>
        <begin position="79"/>
        <end position="97"/>
    </location>
</feature>
<reference evidence="8 10" key="2">
    <citation type="journal article" date="2018" name="Syst. Appl. Microbiol.">
        <title>Flavobacterium circumlabens sp. nov. and Flavobacterium cupreum sp. nov., two psychrotrophic species isolated from Antarctic environmental samples.</title>
        <authorList>
            <person name="Kralova S."/>
            <person name="Busse H.J."/>
            <person name="Svec P."/>
            <person name="Maslanova I."/>
            <person name="Stankova E."/>
            <person name="Bartak M."/>
            <person name="Sedlacek I."/>
        </authorList>
    </citation>
    <scope>NUCLEOTIDE SEQUENCE [LARGE SCALE GENOMIC DNA]</scope>
    <source>
        <strain evidence="8 10">CCM 8828</strain>
    </source>
</reference>
<evidence type="ECO:0000256" key="3">
    <source>
        <dbReference type="ARBA" id="ARBA00022989"/>
    </source>
</evidence>
<dbReference type="Proteomes" id="UP000295270">
    <property type="component" value="Unassembled WGS sequence"/>
</dbReference>
<reference evidence="7 9" key="1">
    <citation type="journal article" date="2015" name="Stand. Genomic Sci.">
        <title>Genomic Encyclopedia of Bacterial and Archaeal Type Strains, Phase III: the genomes of soil and plant-associated and newly described type strains.</title>
        <authorList>
            <person name="Whitman W.B."/>
            <person name="Woyke T."/>
            <person name="Klenk H.P."/>
            <person name="Zhou Y."/>
            <person name="Lilburn T.G."/>
            <person name="Beck B.J."/>
            <person name="De Vos P."/>
            <person name="Vandamme P."/>
            <person name="Eisen J.A."/>
            <person name="Garrity G."/>
            <person name="Hugenholtz P."/>
            <person name="Kyrpides N.C."/>
        </authorList>
    </citation>
    <scope>NUCLEOTIDE SEQUENCE [LARGE SCALE GENOMIC DNA]</scope>
    <source>
        <strain evidence="7 9">P5626</strain>
    </source>
</reference>
<dbReference type="GO" id="GO:0016874">
    <property type="term" value="F:ligase activity"/>
    <property type="evidence" value="ECO:0007669"/>
    <property type="project" value="UniProtKB-KW"/>
</dbReference>
<evidence type="ECO:0000256" key="4">
    <source>
        <dbReference type="ARBA" id="ARBA00023136"/>
    </source>
</evidence>
<evidence type="ECO:0000256" key="2">
    <source>
        <dbReference type="ARBA" id="ARBA00022692"/>
    </source>
</evidence>
<dbReference type="PANTHER" id="PTHR37422">
    <property type="entry name" value="TEICHURONIC ACID BIOSYNTHESIS PROTEIN TUAE"/>
    <property type="match status" value="1"/>
</dbReference>
<dbReference type="OrthoDB" id="1118890at2"/>
<feature type="transmembrane region" description="Helical" evidence="5">
    <location>
        <begin position="377"/>
        <end position="396"/>
    </location>
</feature>
<feature type="transmembrane region" description="Helical" evidence="5">
    <location>
        <begin position="132"/>
        <end position="150"/>
    </location>
</feature>
<feature type="transmembrane region" description="Helical" evidence="5">
    <location>
        <begin position="162"/>
        <end position="181"/>
    </location>
</feature>
<feature type="transmembrane region" description="Helical" evidence="5">
    <location>
        <begin position="229"/>
        <end position="247"/>
    </location>
</feature>
<comment type="caution">
    <text evidence="8">The sequence shown here is derived from an EMBL/GenBank/DDBJ whole genome shotgun (WGS) entry which is preliminary data.</text>
</comment>
<organism evidence="8 10">
    <name type="scientific">Flavobacterium circumlabens</name>
    <dbReference type="NCBI Taxonomy" id="2133765"/>
    <lineage>
        <taxon>Bacteria</taxon>
        <taxon>Pseudomonadati</taxon>
        <taxon>Bacteroidota</taxon>
        <taxon>Flavobacteriia</taxon>
        <taxon>Flavobacteriales</taxon>
        <taxon>Flavobacteriaceae</taxon>
        <taxon>Flavobacterium</taxon>
    </lineage>
</organism>
<feature type="transmembrane region" description="Helical" evidence="5">
    <location>
        <begin position="201"/>
        <end position="222"/>
    </location>
</feature>
<keyword evidence="8" id="KW-0436">Ligase</keyword>
<dbReference type="Proteomes" id="UP000298340">
    <property type="component" value="Unassembled WGS sequence"/>
</dbReference>
<feature type="transmembrane region" description="Helical" evidence="5">
    <location>
        <begin position="7"/>
        <end position="25"/>
    </location>
</feature>
<evidence type="ECO:0000259" key="6">
    <source>
        <dbReference type="Pfam" id="PF04932"/>
    </source>
</evidence>